<dbReference type="GO" id="GO:0005886">
    <property type="term" value="C:plasma membrane"/>
    <property type="evidence" value="ECO:0007669"/>
    <property type="project" value="UniProtKB-SubCell"/>
</dbReference>
<dbReference type="Gene3D" id="1.10.3720.10">
    <property type="entry name" value="MetI-like"/>
    <property type="match status" value="1"/>
</dbReference>
<reference evidence="9" key="1">
    <citation type="submission" date="2023-03" db="EMBL/GenBank/DDBJ databases">
        <title>Actinoallomurus iriomotensis NBRC 103681.</title>
        <authorList>
            <person name="Ichikawa N."/>
            <person name="Sato H."/>
            <person name="Tonouchi N."/>
        </authorList>
    </citation>
    <scope>NUCLEOTIDE SEQUENCE</scope>
    <source>
        <strain evidence="9">NBRC 103681</strain>
    </source>
</reference>
<feature type="transmembrane region" description="Helical" evidence="7">
    <location>
        <begin position="155"/>
        <end position="173"/>
    </location>
</feature>
<feature type="domain" description="ABC transmembrane type-1" evidence="8">
    <location>
        <begin position="91"/>
        <end position="271"/>
    </location>
</feature>
<proteinExistence type="inferred from homology"/>
<keyword evidence="3" id="KW-1003">Cell membrane</keyword>
<evidence type="ECO:0000256" key="2">
    <source>
        <dbReference type="ARBA" id="ARBA00022448"/>
    </source>
</evidence>
<feature type="transmembrane region" description="Helical" evidence="7">
    <location>
        <begin position="253"/>
        <end position="274"/>
    </location>
</feature>
<keyword evidence="5 7" id="KW-1133">Transmembrane helix</keyword>
<dbReference type="PANTHER" id="PTHR30151">
    <property type="entry name" value="ALKANE SULFONATE ABC TRANSPORTER-RELATED, MEMBRANE SUBUNIT"/>
    <property type="match status" value="1"/>
</dbReference>
<organism evidence="9 12">
    <name type="scientific">Actinoallomurus iriomotensis</name>
    <dbReference type="NCBI Taxonomy" id="478107"/>
    <lineage>
        <taxon>Bacteria</taxon>
        <taxon>Bacillati</taxon>
        <taxon>Actinomycetota</taxon>
        <taxon>Actinomycetes</taxon>
        <taxon>Streptosporangiales</taxon>
        <taxon>Thermomonosporaceae</taxon>
        <taxon>Actinoallomurus</taxon>
    </lineage>
</organism>
<evidence type="ECO:0000313" key="11">
    <source>
        <dbReference type="Proteomes" id="UP001165074"/>
    </source>
</evidence>
<comment type="subcellular location">
    <subcellularLocation>
        <location evidence="1 7">Cell membrane</location>
        <topology evidence="1 7">Multi-pass membrane protein</topology>
    </subcellularLocation>
</comment>
<feature type="transmembrane region" description="Helical" evidence="7">
    <location>
        <begin position="30"/>
        <end position="51"/>
    </location>
</feature>
<accession>A0A9W6RTH8</accession>
<keyword evidence="6 7" id="KW-0472">Membrane</keyword>
<keyword evidence="2 7" id="KW-0813">Transport</keyword>
<feature type="transmembrane region" description="Helical" evidence="7">
    <location>
        <begin position="98"/>
        <end position="117"/>
    </location>
</feature>
<evidence type="ECO:0000259" key="8">
    <source>
        <dbReference type="PROSITE" id="PS50928"/>
    </source>
</evidence>
<dbReference type="Pfam" id="PF00528">
    <property type="entry name" value="BPD_transp_1"/>
    <property type="match status" value="1"/>
</dbReference>
<gene>
    <name evidence="9" type="primary">ssuC</name>
    <name evidence="9" type="ORF">Airi01_097200</name>
    <name evidence="10" type="ORF">Airi02_052670</name>
</gene>
<dbReference type="SUPFAM" id="SSF161098">
    <property type="entry name" value="MetI-like"/>
    <property type="match status" value="1"/>
</dbReference>
<evidence type="ECO:0000313" key="10">
    <source>
        <dbReference type="EMBL" id="GLY87338.1"/>
    </source>
</evidence>
<evidence type="ECO:0000256" key="5">
    <source>
        <dbReference type="ARBA" id="ARBA00022989"/>
    </source>
</evidence>
<dbReference type="GO" id="GO:0055085">
    <property type="term" value="P:transmembrane transport"/>
    <property type="evidence" value="ECO:0007669"/>
    <property type="project" value="InterPro"/>
</dbReference>
<comment type="caution">
    <text evidence="9">The sequence shown here is derived from an EMBL/GenBank/DDBJ whole genome shotgun (WGS) entry which is preliminary data.</text>
</comment>
<dbReference type="InterPro" id="IPR035906">
    <property type="entry name" value="MetI-like_sf"/>
</dbReference>
<sequence length="290" mass="31835">MTASTTTPAAVAAAPRRTRPFGRSGPTGLLLRWIVFAVAVALWQLATYVAVPEDDKMFFPAPTVIAKRMYELWLTGPASHLFLTPAATGNILPSIGRMLAGWGIAVVIGVGLGVLLGRSRRLLDYVDPLIQFFRAIPSPALIPVFIVLFKLGLTMRLAVIVFGVLWPILLNSIDGARSVEPLQLDLARVFALKRFERFRLIIMPSAAPKIFAGLRVSLSMSIILMVISEMVGGTNGIGYTLYTAKDSFQLPDMWSAIVLLGILGYTLNALLLWVERRLLAWHRGARRVEP</sequence>
<evidence type="ECO:0000256" key="1">
    <source>
        <dbReference type="ARBA" id="ARBA00004651"/>
    </source>
</evidence>
<feature type="transmembrane region" description="Helical" evidence="7">
    <location>
        <begin position="129"/>
        <end position="149"/>
    </location>
</feature>
<dbReference type="RefSeq" id="WP_285576341.1">
    <property type="nucleotide sequence ID" value="NZ_BSTJ01000019.1"/>
</dbReference>
<evidence type="ECO:0000256" key="3">
    <source>
        <dbReference type="ARBA" id="ARBA00022475"/>
    </source>
</evidence>
<evidence type="ECO:0000256" key="7">
    <source>
        <dbReference type="RuleBase" id="RU363032"/>
    </source>
</evidence>
<evidence type="ECO:0000256" key="6">
    <source>
        <dbReference type="ARBA" id="ARBA00023136"/>
    </source>
</evidence>
<keyword evidence="11" id="KW-1185">Reference proteome</keyword>
<dbReference type="Proteomes" id="UP001165074">
    <property type="component" value="Unassembled WGS sequence"/>
</dbReference>
<dbReference type="Proteomes" id="UP001165135">
    <property type="component" value="Unassembled WGS sequence"/>
</dbReference>
<dbReference type="AlphaFoldDB" id="A0A9W6RTH8"/>
<feature type="transmembrane region" description="Helical" evidence="7">
    <location>
        <begin position="212"/>
        <end position="233"/>
    </location>
</feature>
<comment type="similarity">
    <text evidence="7">Belongs to the binding-protein-dependent transport system permease family.</text>
</comment>
<dbReference type="CDD" id="cd06261">
    <property type="entry name" value="TM_PBP2"/>
    <property type="match status" value="1"/>
</dbReference>
<dbReference type="InterPro" id="IPR000515">
    <property type="entry name" value="MetI-like"/>
</dbReference>
<dbReference type="PANTHER" id="PTHR30151:SF0">
    <property type="entry name" value="ABC TRANSPORTER PERMEASE PROTEIN MJ0413-RELATED"/>
    <property type="match status" value="1"/>
</dbReference>
<protein>
    <submittedName>
        <fullName evidence="9">Nitrate ABC transporter permease</fullName>
    </submittedName>
</protein>
<keyword evidence="4 7" id="KW-0812">Transmembrane</keyword>
<name>A0A9W6RTH8_9ACTN</name>
<evidence type="ECO:0000313" key="9">
    <source>
        <dbReference type="EMBL" id="GLY81453.1"/>
    </source>
</evidence>
<dbReference type="EMBL" id="BSTK01000008">
    <property type="protein sequence ID" value="GLY87338.1"/>
    <property type="molecule type" value="Genomic_DNA"/>
</dbReference>
<dbReference type="PROSITE" id="PS50928">
    <property type="entry name" value="ABC_TM1"/>
    <property type="match status" value="1"/>
</dbReference>
<reference evidence="10" key="2">
    <citation type="submission" date="2023-03" db="EMBL/GenBank/DDBJ databases">
        <title>Actinoallomurus iriomotensis NBRC 103684.</title>
        <authorList>
            <person name="Ichikawa N."/>
            <person name="Sato H."/>
            <person name="Tonouchi N."/>
        </authorList>
    </citation>
    <scope>NUCLEOTIDE SEQUENCE</scope>
    <source>
        <strain evidence="10">NBRC 103684</strain>
    </source>
</reference>
<evidence type="ECO:0000256" key="4">
    <source>
        <dbReference type="ARBA" id="ARBA00022692"/>
    </source>
</evidence>
<dbReference type="EMBL" id="BSTJ01000019">
    <property type="protein sequence ID" value="GLY81453.1"/>
    <property type="molecule type" value="Genomic_DNA"/>
</dbReference>
<evidence type="ECO:0000313" key="12">
    <source>
        <dbReference type="Proteomes" id="UP001165135"/>
    </source>
</evidence>